<dbReference type="EMBL" id="OZ034818">
    <property type="protein sequence ID" value="CAL1388783.1"/>
    <property type="molecule type" value="Genomic_DNA"/>
</dbReference>
<keyword evidence="2" id="KW-1185">Reference proteome</keyword>
<sequence>MVLDLAEIRELKLRSIALRRDIVATCTEAVVTLKQLKARCREWELNDDRATIPAGKRNDGDVARVDANGIRATEDIKISVNKIGVKEAVRKGVSHLSEDIIPQSERSVKKVAVETRSVGGEVVVQQGSYEKEVIAARAQSKGDGAEGSLLGLVDRQPTTCRAPVVRLEFDDPVIIL</sequence>
<dbReference type="AlphaFoldDB" id="A0AAV2ESS9"/>
<name>A0AAV2ESS9_9ROSI</name>
<accession>A0AAV2ESS9</accession>
<dbReference type="Proteomes" id="UP001497516">
    <property type="component" value="Chromosome 5"/>
</dbReference>
<evidence type="ECO:0000313" key="1">
    <source>
        <dbReference type="EMBL" id="CAL1388783.1"/>
    </source>
</evidence>
<gene>
    <name evidence="1" type="ORF">LTRI10_LOCUS29686</name>
</gene>
<proteinExistence type="predicted"/>
<reference evidence="1 2" key="1">
    <citation type="submission" date="2024-04" db="EMBL/GenBank/DDBJ databases">
        <authorList>
            <person name="Fracassetti M."/>
        </authorList>
    </citation>
    <scope>NUCLEOTIDE SEQUENCE [LARGE SCALE GENOMIC DNA]</scope>
</reference>
<evidence type="ECO:0000313" key="2">
    <source>
        <dbReference type="Proteomes" id="UP001497516"/>
    </source>
</evidence>
<protein>
    <submittedName>
        <fullName evidence="1">Uncharacterized protein</fullName>
    </submittedName>
</protein>
<organism evidence="1 2">
    <name type="scientific">Linum trigynum</name>
    <dbReference type="NCBI Taxonomy" id="586398"/>
    <lineage>
        <taxon>Eukaryota</taxon>
        <taxon>Viridiplantae</taxon>
        <taxon>Streptophyta</taxon>
        <taxon>Embryophyta</taxon>
        <taxon>Tracheophyta</taxon>
        <taxon>Spermatophyta</taxon>
        <taxon>Magnoliopsida</taxon>
        <taxon>eudicotyledons</taxon>
        <taxon>Gunneridae</taxon>
        <taxon>Pentapetalae</taxon>
        <taxon>rosids</taxon>
        <taxon>fabids</taxon>
        <taxon>Malpighiales</taxon>
        <taxon>Linaceae</taxon>
        <taxon>Linum</taxon>
    </lineage>
</organism>